<gene>
    <name evidence="2" type="ORF">Pcinc_015546</name>
</gene>
<evidence type="ECO:0000256" key="1">
    <source>
        <dbReference type="SAM" id="SignalP"/>
    </source>
</evidence>
<accession>A0AAE1FVG6</accession>
<keyword evidence="1" id="KW-0732">Signal</keyword>
<dbReference type="AlphaFoldDB" id="A0AAE1FVG6"/>
<evidence type="ECO:0000313" key="2">
    <source>
        <dbReference type="EMBL" id="KAK3879902.1"/>
    </source>
</evidence>
<feature type="signal peptide" evidence="1">
    <location>
        <begin position="1"/>
        <end position="23"/>
    </location>
</feature>
<dbReference type="Proteomes" id="UP001286313">
    <property type="component" value="Unassembled WGS sequence"/>
</dbReference>
<feature type="chain" id="PRO_5041975830" evidence="1">
    <location>
        <begin position="24"/>
        <end position="245"/>
    </location>
</feature>
<proteinExistence type="predicted"/>
<keyword evidence="3" id="KW-1185">Reference proteome</keyword>
<evidence type="ECO:0000313" key="3">
    <source>
        <dbReference type="Proteomes" id="UP001286313"/>
    </source>
</evidence>
<protein>
    <submittedName>
        <fullName evidence="2">Uncharacterized protein</fullName>
    </submittedName>
</protein>
<dbReference type="EMBL" id="JAWQEG010001378">
    <property type="protein sequence ID" value="KAK3879902.1"/>
    <property type="molecule type" value="Genomic_DNA"/>
</dbReference>
<reference evidence="2" key="1">
    <citation type="submission" date="2023-10" db="EMBL/GenBank/DDBJ databases">
        <title>Genome assemblies of two species of porcelain crab, Petrolisthes cinctipes and Petrolisthes manimaculis (Anomura: Porcellanidae).</title>
        <authorList>
            <person name="Angst P."/>
        </authorList>
    </citation>
    <scope>NUCLEOTIDE SEQUENCE</scope>
    <source>
        <strain evidence="2">PB745_01</strain>
        <tissue evidence="2">Gill</tissue>
    </source>
</reference>
<organism evidence="2 3">
    <name type="scientific">Petrolisthes cinctipes</name>
    <name type="common">Flat porcelain crab</name>
    <dbReference type="NCBI Taxonomy" id="88211"/>
    <lineage>
        <taxon>Eukaryota</taxon>
        <taxon>Metazoa</taxon>
        <taxon>Ecdysozoa</taxon>
        <taxon>Arthropoda</taxon>
        <taxon>Crustacea</taxon>
        <taxon>Multicrustacea</taxon>
        <taxon>Malacostraca</taxon>
        <taxon>Eumalacostraca</taxon>
        <taxon>Eucarida</taxon>
        <taxon>Decapoda</taxon>
        <taxon>Pleocyemata</taxon>
        <taxon>Anomura</taxon>
        <taxon>Galatheoidea</taxon>
        <taxon>Porcellanidae</taxon>
        <taxon>Petrolisthes</taxon>
    </lineage>
</organism>
<sequence length="245" mass="27603">MLVVSVVWVWVWVWAVWQVRVEASTHTIHPQKSPQSIKEGVLGVVRTLLKGELAGCTLTFIGGGRRDTDGLLINLATQLTIAYQVSPGDLDPDHPPDLLWSRSDCDVFLLVIPERYTGKVVEGQDQAMKERRKGEGEGLTKEGLTRYLGNETAPWNYRGRYVFLGTGGGKRMRLLATTLKITKTEHAIFVSEGESSDIAEVWTHWLYSLHPWRRVARYALQTGLKLQHALFTHKVRHSAPHLDQG</sequence>
<name>A0AAE1FVG6_PETCI</name>
<comment type="caution">
    <text evidence="2">The sequence shown here is derived from an EMBL/GenBank/DDBJ whole genome shotgun (WGS) entry which is preliminary data.</text>
</comment>